<name>A0A345SSD8_9ACTN</name>
<dbReference type="Pfam" id="PF04932">
    <property type="entry name" value="Wzy_C"/>
    <property type="match status" value="1"/>
</dbReference>
<feature type="transmembrane region" description="Helical" evidence="5">
    <location>
        <begin position="51"/>
        <end position="72"/>
    </location>
</feature>
<keyword evidence="2 5" id="KW-0812">Transmembrane</keyword>
<evidence type="ECO:0000313" key="8">
    <source>
        <dbReference type="Proteomes" id="UP000249340"/>
    </source>
</evidence>
<dbReference type="KEGG" id="stri:C7M71_003340"/>
<keyword evidence="8" id="KW-1185">Reference proteome</keyword>
<feature type="transmembrane region" description="Helical" evidence="5">
    <location>
        <begin position="134"/>
        <end position="167"/>
    </location>
</feature>
<accession>A0A345SSD8</accession>
<comment type="subcellular location">
    <subcellularLocation>
        <location evidence="1">Membrane</location>
        <topology evidence="1">Multi-pass membrane protein</topology>
    </subcellularLocation>
</comment>
<sequence length="348" mass="34510">MPDSDAVSTLAAPCPHRLPGPEVAGAAVLTSCAGWTLATAAGHSSARPEGVLLALLAVAAGYAAGRVAGALLPTAAPAAAALAVGLLTALVPGGLSGAPLAPPLHYGNADAALLALGVGAACCAAWSADRSAVRAALLALASVLTGLTLLVGSLTAFATSAGVLLVSCAAGRLRRRGPLLAVLALCAALAAAGTVALARGAVPETLRGHAVAELSERRIELWNDALVQTRLHPLLGVGPDRFGEQSPTVLADRDTDRAHSAPLQQAAEQGLPGLALLACAYLWVLWALLRSPRPTPVAVSAAAALTGLAVHASIDYVLSFAAVTTGAGLLLGIATAHPLTEEPTTRPT</sequence>
<evidence type="ECO:0000256" key="1">
    <source>
        <dbReference type="ARBA" id="ARBA00004141"/>
    </source>
</evidence>
<dbReference type="InterPro" id="IPR007016">
    <property type="entry name" value="O-antigen_ligase-rel_domated"/>
</dbReference>
<feature type="transmembrane region" description="Helical" evidence="5">
    <location>
        <begin position="179"/>
        <end position="198"/>
    </location>
</feature>
<feature type="transmembrane region" description="Helical" evidence="5">
    <location>
        <begin position="270"/>
        <end position="289"/>
    </location>
</feature>
<reference evidence="8" key="1">
    <citation type="submission" date="2018-07" db="EMBL/GenBank/DDBJ databases">
        <title>Streptacidiphilus bronchialis DSM 106435 chromosome.</title>
        <authorList>
            <person name="Batra D."/>
            <person name="Gulvik C.A."/>
        </authorList>
    </citation>
    <scope>NUCLEOTIDE SEQUENCE [LARGE SCALE GENOMIC DNA]</scope>
    <source>
        <strain evidence="8">DSM 106435</strain>
    </source>
</reference>
<dbReference type="PANTHER" id="PTHR37422:SF13">
    <property type="entry name" value="LIPOPOLYSACCHARIDE BIOSYNTHESIS PROTEIN PA4999-RELATED"/>
    <property type="match status" value="1"/>
</dbReference>
<keyword evidence="4 5" id="KW-0472">Membrane</keyword>
<dbReference type="InterPro" id="IPR051533">
    <property type="entry name" value="WaaL-like"/>
</dbReference>
<dbReference type="GO" id="GO:0016020">
    <property type="term" value="C:membrane"/>
    <property type="evidence" value="ECO:0007669"/>
    <property type="project" value="UniProtKB-SubCell"/>
</dbReference>
<gene>
    <name evidence="7" type="ORF">C7M71_003340</name>
</gene>
<feature type="domain" description="O-antigen ligase-related" evidence="6">
    <location>
        <begin position="145"/>
        <end position="277"/>
    </location>
</feature>
<dbReference type="OrthoDB" id="3853540at2"/>
<evidence type="ECO:0000256" key="2">
    <source>
        <dbReference type="ARBA" id="ARBA00022692"/>
    </source>
</evidence>
<organism evidence="7 8">
    <name type="scientific">Peterkaempfera bronchialis</name>
    <dbReference type="NCBI Taxonomy" id="2126346"/>
    <lineage>
        <taxon>Bacteria</taxon>
        <taxon>Bacillati</taxon>
        <taxon>Actinomycetota</taxon>
        <taxon>Actinomycetes</taxon>
        <taxon>Kitasatosporales</taxon>
        <taxon>Streptomycetaceae</taxon>
        <taxon>Peterkaempfera</taxon>
    </lineage>
</organism>
<dbReference type="EMBL" id="CP031264">
    <property type="protein sequence ID" value="AXI76643.1"/>
    <property type="molecule type" value="Genomic_DNA"/>
</dbReference>
<proteinExistence type="predicted"/>
<evidence type="ECO:0000256" key="5">
    <source>
        <dbReference type="SAM" id="Phobius"/>
    </source>
</evidence>
<keyword evidence="7" id="KW-0436">Ligase</keyword>
<dbReference type="PANTHER" id="PTHR37422">
    <property type="entry name" value="TEICHURONIC ACID BIOSYNTHESIS PROTEIN TUAE"/>
    <property type="match status" value="1"/>
</dbReference>
<protein>
    <submittedName>
        <fullName evidence="7">O-antigen ligase family protein</fullName>
    </submittedName>
</protein>
<evidence type="ECO:0000259" key="6">
    <source>
        <dbReference type="Pfam" id="PF04932"/>
    </source>
</evidence>
<dbReference type="Proteomes" id="UP000249340">
    <property type="component" value="Chromosome"/>
</dbReference>
<evidence type="ECO:0000256" key="3">
    <source>
        <dbReference type="ARBA" id="ARBA00022989"/>
    </source>
</evidence>
<dbReference type="RefSeq" id="WP_114914153.1">
    <property type="nucleotide sequence ID" value="NZ_CP031264.1"/>
</dbReference>
<keyword evidence="3 5" id="KW-1133">Transmembrane helix</keyword>
<feature type="transmembrane region" description="Helical" evidence="5">
    <location>
        <begin position="320"/>
        <end position="339"/>
    </location>
</feature>
<dbReference type="GO" id="GO:0016874">
    <property type="term" value="F:ligase activity"/>
    <property type="evidence" value="ECO:0007669"/>
    <property type="project" value="UniProtKB-KW"/>
</dbReference>
<feature type="transmembrane region" description="Helical" evidence="5">
    <location>
        <begin position="78"/>
        <end position="99"/>
    </location>
</feature>
<evidence type="ECO:0000313" key="7">
    <source>
        <dbReference type="EMBL" id="AXI76643.1"/>
    </source>
</evidence>
<dbReference type="AlphaFoldDB" id="A0A345SSD8"/>
<evidence type="ECO:0000256" key="4">
    <source>
        <dbReference type="ARBA" id="ARBA00023136"/>
    </source>
</evidence>
<feature type="transmembrane region" description="Helical" evidence="5">
    <location>
        <begin position="111"/>
        <end position="128"/>
    </location>
</feature>